<dbReference type="EMBL" id="FPHN01000141">
    <property type="protein sequence ID" value="SFV62303.1"/>
    <property type="molecule type" value="Genomic_DNA"/>
</dbReference>
<evidence type="ECO:0008006" key="2">
    <source>
        <dbReference type="Google" id="ProtNLM"/>
    </source>
</evidence>
<proteinExistence type="predicted"/>
<dbReference type="AlphaFoldDB" id="A0A1W1C993"/>
<accession>A0A1W1C993</accession>
<dbReference type="InterPro" id="IPR014094">
    <property type="entry name" value="LpoB"/>
</dbReference>
<reference evidence="1" key="1">
    <citation type="submission" date="2016-10" db="EMBL/GenBank/DDBJ databases">
        <authorList>
            <person name="de Groot N.N."/>
        </authorList>
    </citation>
    <scope>NUCLEOTIDE SEQUENCE</scope>
</reference>
<protein>
    <recommendedName>
        <fullName evidence="2">Lipoprotein</fullName>
    </recommendedName>
</protein>
<gene>
    <name evidence="1" type="ORF">MNB_SV-14-456</name>
</gene>
<name>A0A1W1C993_9ZZZZ</name>
<dbReference type="Gene3D" id="3.40.50.10610">
    <property type="entry name" value="ABC-type transport auxiliary lipoprotein component"/>
    <property type="match status" value="1"/>
</dbReference>
<organism evidence="1">
    <name type="scientific">hydrothermal vent metagenome</name>
    <dbReference type="NCBI Taxonomy" id="652676"/>
    <lineage>
        <taxon>unclassified sequences</taxon>
        <taxon>metagenomes</taxon>
        <taxon>ecological metagenomes</taxon>
    </lineage>
</organism>
<dbReference type="PROSITE" id="PS51257">
    <property type="entry name" value="PROKAR_LIPOPROTEIN"/>
    <property type="match status" value="1"/>
</dbReference>
<sequence>MRRLLFLTSILLFTACNTPSKVKNINPKENQLTTIRWGENDLQEMANRVTKDILSSSTIDFSKSYSFGKIKNRSYDHIDTKHLANKIAMALVQSKKVKIVEKEGKSYGIFFGKISSIFKKNKRSKDMFFNFNLTLTDTQTSRIIWSHDVEIRKIYKKALFGW</sequence>
<evidence type="ECO:0000313" key="1">
    <source>
        <dbReference type="EMBL" id="SFV62303.1"/>
    </source>
</evidence>
<dbReference type="Pfam" id="PF13036">
    <property type="entry name" value="LpoB"/>
    <property type="match status" value="2"/>
</dbReference>